<dbReference type="InterPro" id="IPR055308">
    <property type="entry name" value="TEX47-like"/>
</dbReference>
<sequence>MTTGDAGRPVKTLYDEIQGTYAPVSREEVMHSMIVVTKFGPHINDKVLVSNFLLNLLPQVTRPYNVTGMILTYPKHAVLILEAPIKSLLSVLRGLNDSECLLKKAIKDYYEVSVIPKVDDEETPVEISDEEIIRKMIRNPEAYPIIQSRILCILHDCKFRIFKAFELKIFDMEATPLPELADPNEDEKKLIELLQQLTRLSVYLVSSAMKDQEEYVPEIYKMRMTKLLNDLREEHPELVPQQTDLSYFAEVSTLEGLMSVPEYLERFEKPCDGMLVREATWPIPKNYFMYH</sequence>
<accession>A0A0X3NWM5</accession>
<dbReference type="AlphaFoldDB" id="A0A0X3NWM5"/>
<dbReference type="PANTHER" id="PTHR34035:SF1">
    <property type="entry name" value="TESTIS-EXPRESSED PROTEIN 47"/>
    <property type="match status" value="1"/>
</dbReference>
<dbReference type="EMBL" id="GEEE01023929">
    <property type="protein sequence ID" value="JAP39296.1"/>
    <property type="molecule type" value="Transcribed_RNA"/>
</dbReference>
<gene>
    <name evidence="1" type="ORF">TR143337</name>
</gene>
<name>A0A0X3NWM5_SCHSO</name>
<dbReference type="Pfam" id="PF24787">
    <property type="entry name" value="TEX47"/>
    <property type="match status" value="2"/>
</dbReference>
<protein>
    <submittedName>
        <fullName evidence="1">Uncharacterized protein</fullName>
    </submittedName>
</protein>
<evidence type="ECO:0000313" key="1">
    <source>
        <dbReference type="EMBL" id="JAP39296.1"/>
    </source>
</evidence>
<reference evidence="1" key="1">
    <citation type="submission" date="2016-01" db="EMBL/GenBank/DDBJ databases">
        <title>Reference transcriptome for the parasite Schistocephalus solidus: insights into the molecular evolution of parasitism.</title>
        <authorList>
            <person name="Hebert F.O."/>
            <person name="Grambauer S."/>
            <person name="Barber I."/>
            <person name="Landry C.R."/>
            <person name="Aubin-Horth N."/>
        </authorList>
    </citation>
    <scope>NUCLEOTIDE SEQUENCE</scope>
</reference>
<proteinExistence type="predicted"/>
<organism evidence="1">
    <name type="scientific">Schistocephalus solidus</name>
    <name type="common">Tapeworm</name>
    <dbReference type="NCBI Taxonomy" id="70667"/>
    <lineage>
        <taxon>Eukaryota</taxon>
        <taxon>Metazoa</taxon>
        <taxon>Spiralia</taxon>
        <taxon>Lophotrochozoa</taxon>
        <taxon>Platyhelminthes</taxon>
        <taxon>Cestoda</taxon>
        <taxon>Eucestoda</taxon>
        <taxon>Diphyllobothriidea</taxon>
        <taxon>Diphyllobothriidae</taxon>
        <taxon>Schistocephalus</taxon>
    </lineage>
</organism>
<dbReference type="PANTHER" id="PTHR34035">
    <property type="entry name" value="TESTIS-EXPRESSED PROTEIN 47"/>
    <property type="match status" value="1"/>
</dbReference>